<evidence type="ECO:0000313" key="4">
    <source>
        <dbReference type="Proteomes" id="UP000886595"/>
    </source>
</evidence>
<evidence type="ECO:0000259" key="2">
    <source>
        <dbReference type="PROSITE" id="PS52045"/>
    </source>
</evidence>
<sequence>MPVRFLTLHSVVRCLMVVLTVMVTNIVEPVDGKVNISGQQKQETEFRLKQLNKQALNSIEMTPSSYPHEVLAEENNAPAPSNDEEQPENIVHPWQLVGECPENTIPIKRITKEDLLRIDDIKNYGKKLNISQPHQFYQPTDTSVDNGHEYAITYVNGGPYRGTKAQINVWKPRIEAGESSISQIWIFGGKFGPGLNTIEAGSHVNPTLYGDDNPHSNCIFASSYYYYYLRCYNLICSGFVQINKRLTPGYLLTPITTYNGPQFKFTVQIWKDPKTGNWWLQLNDQELIGYWPKELFTNLADEGASTIEWEGEVVNTKKDGQHTTTEMGSGHFPSEGFGKASSFEVIKIIDMNNGIIEPVGVQTLVSRPTCYDIKTGYDKLYEVFFYYGGPGRNPECL</sequence>
<evidence type="ECO:0000313" key="3">
    <source>
        <dbReference type="EMBL" id="KAG2287966.1"/>
    </source>
</evidence>
<name>A0A8X7RGM3_BRACI</name>
<dbReference type="InterPro" id="IPR025521">
    <property type="entry name" value="Neprosin_propep"/>
</dbReference>
<organism evidence="3 4">
    <name type="scientific">Brassica carinata</name>
    <name type="common">Ethiopian mustard</name>
    <name type="synonym">Abyssinian cabbage</name>
    <dbReference type="NCBI Taxonomy" id="52824"/>
    <lineage>
        <taxon>Eukaryota</taxon>
        <taxon>Viridiplantae</taxon>
        <taxon>Streptophyta</taxon>
        <taxon>Embryophyta</taxon>
        <taxon>Tracheophyta</taxon>
        <taxon>Spermatophyta</taxon>
        <taxon>Magnoliopsida</taxon>
        <taxon>eudicotyledons</taxon>
        <taxon>Gunneridae</taxon>
        <taxon>Pentapetalae</taxon>
        <taxon>rosids</taxon>
        <taxon>malvids</taxon>
        <taxon>Brassicales</taxon>
        <taxon>Brassicaceae</taxon>
        <taxon>Brassiceae</taxon>
        <taxon>Brassica</taxon>
    </lineage>
</organism>
<dbReference type="EMBL" id="JAAMPC010000010">
    <property type="protein sequence ID" value="KAG2287966.1"/>
    <property type="molecule type" value="Genomic_DNA"/>
</dbReference>
<dbReference type="InterPro" id="IPR004314">
    <property type="entry name" value="Neprosin"/>
</dbReference>
<reference evidence="3 4" key="1">
    <citation type="submission" date="2020-02" db="EMBL/GenBank/DDBJ databases">
        <authorList>
            <person name="Ma Q."/>
            <person name="Huang Y."/>
            <person name="Song X."/>
            <person name="Pei D."/>
        </authorList>
    </citation>
    <scope>NUCLEOTIDE SEQUENCE [LARGE SCALE GENOMIC DNA]</scope>
    <source>
        <strain evidence="3">Sxm20200214</strain>
        <tissue evidence="3">Leaf</tissue>
    </source>
</reference>
<comment type="caution">
    <text evidence="3">The sequence shown here is derived from an EMBL/GenBank/DDBJ whole genome shotgun (WGS) entry which is preliminary data.</text>
</comment>
<dbReference type="InterPro" id="IPR053168">
    <property type="entry name" value="Glutamic_endopeptidase"/>
</dbReference>
<dbReference type="PROSITE" id="PS52045">
    <property type="entry name" value="NEPROSIN_PEP_CD"/>
    <property type="match status" value="1"/>
</dbReference>
<feature type="chain" id="PRO_5036445712" description="Neprosin PEP catalytic domain-containing protein" evidence="1">
    <location>
        <begin position="33"/>
        <end position="397"/>
    </location>
</feature>
<gene>
    <name evidence="3" type="ORF">Bca52824_047570</name>
</gene>
<feature type="domain" description="Neprosin PEP catalytic" evidence="2">
    <location>
        <begin position="142"/>
        <end position="397"/>
    </location>
</feature>
<dbReference type="Pfam" id="PF03080">
    <property type="entry name" value="Neprosin"/>
    <property type="match status" value="1"/>
</dbReference>
<proteinExistence type="predicted"/>
<dbReference type="OrthoDB" id="1858978at2759"/>
<evidence type="ECO:0000256" key="1">
    <source>
        <dbReference type="SAM" id="SignalP"/>
    </source>
</evidence>
<dbReference type="Proteomes" id="UP000886595">
    <property type="component" value="Unassembled WGS sequence"/>
</dbReference>
<protein>
    <recommendedName>
        <fullName evidence="2">Neprosin PEP catalytic domain-containing protein</fullName>
    </recommendedName>
</protein>
<dbReference type="PANTHER" id="PTHR31589:SF95">
    <property type="entry name" value="NEPROSIN DOMAIN-CONTAINING PROTEIN"/>
    <property type="match status" value="1"/>
</dbReference>
<dbReference type="Pfam" id="PF14365">
    <property type="entry name" value="Neprosin_AP"/>
    <property type="match status" value="1"/>
</dbReference>
<keyword evidence="4" id="KW-1185">Reference proteome</keyword>
<dbReference type="PANTHER" id="PTHR31589">
    <property type="entry name" value="PROTEIN, PUTATIVE (DUF239)-RELATED-RELATED"/>
    <property type="match status" value="1"/>
</dbReference>
<feature type="signal peptide" evidence="1">
    <location>
        <begin position="1"/>
        <end position="32"/>
    </location>
</feature>
<dbReference type="AlphaFoldDB" id="A0A8X7RGM3"/>
<dbReference type="Gene3D" id="3.90.1320.10">
    <property type="entry name" value="Outer-capsid protein sigma 3, large lobe"/>
    <property type="match status" value="1"/>
</dbReference>
<accession>A0A8X7RGM3</accession>
<keyword evidence="1" id="KW-0732">Signal</keyword>